<organism evidence="1">
    <name type="scientific">marine sediment metagenome</name>
    <dbReference type="NCBI Taxonomy" id="412755"/>
    <lineage>
        <taxon>unclassified sequences</taxon>
        <taxon>metagenomes</taxon>
        <taxon>ecological metagenomes</taxon>
    </lineage>
</organism>
<evidence type="ECO:0000313" key="1">
    <source>
        <dbReference type="EMBL" id="KKK83332.1"/>
    </source>
</evidence>
<sequence length="132" mass="15297">TKLRDSLPNALGPVVEKMAKPLREYFEFNTVVDADGNKQYFMNPTKAYILFRSYVFSRAFTTAERVVDSPDIMSAAVDIFTGIKPREFDMDVQEQRSLQNRIKRLEQTLINRGQLRRFSRAFQPASQREGGR</sequence>
<reference evidence="1" key="1">
    <citation type="journal article" date="2015" name="Nature">
        <title>Complex archaea that bridge the gap between prokaryotes and eukaryotes.</title>
        <authorList>
            <person name="Spang A."/>
            <person name="Saw J.H."/>
            <person name="Jorgensen S.L."/>
            <person name="Zaremba-Niedzwiedzka K."/>
            <person name="Martijn J."/>
            <person name="Lind A.E."/>
            <person name="van Eijk R."/>
            <person name="Schleper C."/>
            <person name="Guy L."/>
            <person name="Ettema T.J."/>
        </authorList>
    </citation>
    <scope>NUCLEOTIDE SEQUENCE</scope>
</reference>
<dbReference type="EMBL" id="LAZR01052270">
    <property type="protein sequence ID" value="KKK83332.1"/>
    <property type="molecule type" value="Genomic_DNA"/>
</dbReference>
<comment type="caution">
    <text evidence="1">The sequence shown here is derived from an EMBL/GenBank/DDBJ whole genome shotgun (WGS) entry which is preliminary data.</text>
</comment>
<gene>
    <name evidence="1" type="ORF">LCGC14_2794470</name>
</gene>
<feature type="non-terminal residue" evidence="1">
    <location>
        <position position="1"/>
    </location>
</feature>
<proteinExistence type="predicted"/>
<name>A0A0F8YPL4_9ZZZZ</name>
<protein>
    <submittedName>
        <fullName evidence="1">Uncharacterized protein</fullName>
    </submittedName>
</protein>
<accession>A0A0F8YPL4</accession>
<dbReference type="AlphaFoldDB" id="A0A0F8YPL4"/>